<evidence type="ECO:0000313" key="2">
    <source>
        <dbReference type="EMBL" id="MES1930589.1"/>
    </source>
</evidence>
<keyword evidence="3" id="KW-1185">Reference proteome</keyword>
<dbReference type="EMBL" id="APND01000005">
    <property type="protein sequence ID" value="MES1930589.1"/>
    <property type="molecule type" value="Genomic_DNA"/>
</dbReference>
<name>A0ABV2B3X7_9GAMM</name>
<evidence type="ECO:0008006" key="4">
    <source>
        <dbReference type="Google" id="ProtNLM"/>
    </source>
</evidence>
<keyword evidence="1" id="KW-0175">Coiled coil</keyword>
<evidence type="ECO:0000313" key="3">
    <source>
        <dbReference type="Proteomes" id="UP001460888"/>
    </source>
</evidence>
<sequence>MSKQRFPQTPDGRYFIAKGRLWRRSDPLLSEGERARLVKQLMAARRAVKHAEDEAQEKAARAGVHEAKIALGERGPVWWSDGAPDETRKKPENSAYADWWQALDPDLRRAGVD</sequence>
<gene>
    <name evidence="2" type="ORF">SADO_15104</name>
</gene>
<dbReference type="RefSeq" id="WP_353112931.1">
    <property type="nucleotide sequence ID" value="NZ_APND01000005.1"/>
</dbReference>
<evidence type="ECO:0000256" key="1">
    <source>
        <dbReference type="SAM" id="Coils"/>
    </source>
</evidence>
<reference evidence="2 3" key="1">
    <citation type="submission" date="2013-03" db="EMBL/GenBank/DDBJ databases">
        <title>Salinisphaera dokdonensis CL-ES53 Genome Sequencing.</title>
        <authorList>
            <person name="Li C."/>
            <person name="Lai Q."/>
            <person name="Shao Z."/>
        </authorList>
    </citation>
    <scope>NUCLEOTIDE SEQUENCE [LARGE SCALE GENOMIC DNA]</scope>
    <source>
        <strain evidence="2 3">CL-ES53</strain>
    </source>
</reference>
<protein>
    <recommendedName>
        <fullName evidence="4">Biopolymer transporter Tol</fullName>
    </recommendedName>
</protein>
<dbReference type="Proteomes" id="UP001460888">
    <property type="component" value="Unassembled WGS sequence"/>
</dbReference>
<feature type="coiled-coil region" evidence="1">
    <location>
        <begin position="34"/>
        <end position="61"/>
    </location>
</feature>
<proteinExistence type="predicted"/>
<organism evidence="2 3">
    <name type="scientific">Salinisphaera dokdonensis CL-ES53</name>
    <dbReference type="NCBI Taxonomy" id="1304272"/>
    <lineage>
        <taxon>Bacteria</taxon>
        <taxon>Pseudomonadati</taxon>
        <taxon>Pseudomonadota</taxon>
        <taxon>Gammaproteobacteria</taxon>
        <taxon>Salinisphaerales</taxon>
        <taxon>Salinisphaeraceae</taxon>
        <taxon>Salinisphaera</taxon>
    </lineage>
</organism>
<comment type="caution">
    <text evidence="2">The sequence shown here is derived from an EMBL/GenBank/DDBJ whole genome shotgun (WGS) entry which is preliminary data.</text>
</comment>
<accession>A0ABV2B3X7</accession>